<dbReference type="Proteomes" id="UP000092444">
    <property type="component" value="Unassembled WGS sequence"/>
</dbReference>
<evidence type="ECO:0000256" key="4">
    <source>
        <dbReference type="ARBA" id="ARBA00022989"/>
    </source>
</evidence>
<dbReference type="PANTHER" id="PTHR11003:SF352">
    <property type="entry name" value="BCDNA.GH04802-RELATED"/>
    <property type="match status" value="1"/>
</dbReference>
<dbReference type="EMBL" id="CCAG010009233">
    <property type="status" value="NOT_ANNOTATED_CDS"/>
    <property type="molecule type" value="Genomic_DNA"/>
</dbReference>
<dbReference type="GO" id="GO:0030322">
    <property type="term" value="P:stabilization of membrane potential"/>
    <property type="evidence" value="ECO:0007669"/>
    <property type="project" value="TreeGrafter"/>
</dbReference>
<proteinExistence type="predicted"/>
<evidence type="ECO:0000313" key="12">
    <source>
        <dbReference type="Proteomes" id="UP000092444"/>
    </source>
</evidence>
<keyword evidence="5" id="KW-0406">Ion transport</keyword>
<accession>A0A1B0G3F1</accession>
<feature type="compositionally biased region" description="Basic and acidic residues" evidence="8">
    <location>
        <begin position="39"/>
        <end position="64"/>
    </location>
</feature>
<keyword evidence="7" id="KW-0407">Ion channel</keyword>
<evidence type="ECO:0000256" key="1">
    <source>
        <dbReference type="ARBA" id="ARBA00004141"/>
    </source>
</evidence>
<evidence type="ECO:0000256" key="9">
    <source>
        <dbReference type="SAM" id="Phobius"/>
    </source>
</evidence>
<dbReference type="InterPro" id="IPR003280">
    <property type="entry name" value="2pore_dom_K_chnl"/>
</dbReference>
<name>A0A1B0G3F1_GLOMM</name>
<reference evidence="11" key="1">
    <citation type="submission" date="2020-05" db="UniProtKB">
        <authorList>
            <consortium name="EnsemblMetazoa"/>
        </authorList>
    </citation>
    <scope>IDENTIFICATION</scope>
    <source>
        <strain evidence="11">Yale</strain>
    </source>
</reference>
<dbReference type="VEuPathDB" id="VectorBase:GMOY007852"/>
<sequence length="345" mass="38769">MSGEGKATSDLMADKQQSVPQRMSSSSVNRASKISKHPTGSDRKNDKKHNIPDHHSQKYSRENKNGNISSQNLKKAPEIDLTTTNYHFGDIVEREEKCVSRLIKLIFSTPGLVAMVIIYSIMGATIFPLIETSENVSRTALIARSREECLKELWTITEKLNVLYESNWTLLVHEQLRRFEGTIVAATRHGAANLLLSAEISENSLSQFDSLFDTVDNEDPMAWSFSEALLYSITVITTIGHGSLTPRTAGGKVATILYALIGVPLMLMCLSSLGTLLASTLHHTYTRLYCNRRQFRDVTPERVMMDRQKKCLKVESDSNDEGIDLIKQEFVHCDDARDSKYMVSF</sequence>
<feature type="compositionally biased region" description="Polar residues" evidence="8">
    <location>
        <begin position="15"/>
        <end position="32"/>
    </location>
</feature>
<dbReference type="GO" id="GO:0022841">
    <property type="term" value="F:potassium ion leak channel activity"/>
    <property type="evidence" value="ECO:0007669"/>
    <property type="project" value="TreeGrafter"/>
</dbReference>
<dbReference type="Pfam" id="PF07885">
    <property type="entry name" value="Ion_trans_2"/>
    <property type="match status" value="1"/>
</dbReference>
<evidence type="ECO:0000256" key="8">
    <source>
        <dbReference type="SAM" id="MobiDB-lite"/>
    </source>
</evidence>
<dbReference type="GO" id="GO:0005886">
    <property type="term" value="C:plasma membrane"/>
    <property type="evidence" value="ECO:0007669"/>
    <property type="project" value="TreeGrafter"/>
</dbReference>
<keyword evidence="2" id="KW-0813">Transport</keyword>
<evidence type="ECO:0000256" key="2">
    <source>
        <dbReference type="ARBA" id="ARBA00022448"/>
    </source>
</evidence>
<feature type="transmembrane region" description="Helical" evidence="9">
    <location>
        <begin position="221"/>
        <end position="244"/>
    </location>
</feature>
<dbReference type="EnsemblMetazoa" id="GMOY007852-RA">
    <property type="protein sequence ID" value="GMOY007852-PA"/>
    <property type="gene ID" value="GMOY007852"/>
</dbReference>
<dbReference type="STRING" id="37546.A0A1B0G3F1"/>
<keyword evidence="4 9" id="KW-1133">Transmembrane helix</keyword>
<evidence type="ECO:0000256" key="6">
    <source>
        <dbReference type="ARBA" id="ARBA00023136"/>
    </source>
</evidence>
<organism evidence="11 12">
    <name type="scientific">Glossina morsitans morsitans</name>
    <name type="common">Savannah tsetse fly</name>
    <dbReference type="NCBI Taxonomy" id="37546"/>
    <lineage>
        <taxon>Eukaryota</taxon>
        <taxon>Metazoa</taxon>
        <taxon>Ecdysozoa</taxon>
        <taxon>Arthropoda</taxon>
        <taxon>Hexapoda</taxon>
        <taxon>Insecta</taxon>
        <taxon>Pterygota</taxon>
        <taxon>Neoptera</taxon>
        <taxon>Endopterygota</taxon>
        <taxon>Diptera</taxon>
        <taxon>Brachycera</taxon>
        <taxon>Muscomorpha</taxon>
        <taxon>Hippoboscoidea</taxon>
        <taxon>Glossinidae</taxon>
        <taxon>Glossina</taxon>
    </lineage>
</organism>
<dbReference type="PANTHER" id="PTHR11003">
    <property type="entry name" value="POTASSIUM CHANNEL, SUBFAMILY K"/>
    <property type="match status" value="1"/>
</dbReference>
<evidence type="ECO:0000256" key="3">
    <source>
        <dbReference type="ARBA" id="ARBA00022692"/>
    </source>
</evidence>
<comment type="subcellular location">
    <subcellularLocation>
        <location evidence="1">Membrane</location>
        <topology evidence="1">Multi-pass membrane protein</topology>
    </subcellularLocation>
</comment>
<dbReference type="InterPro" id="IPR013099">
    <property type="entry name" value="K_chnl_dom"/>
</dbReference>
<dbReference type="Gene3D" id="1.10.287.70">
    <property type="match status" value="1"/>
</dbReference>
<feature type="transmembrane region" description="Helical" evidence="9">
    <location>
        <begin position="105"/>
        <end position="130"/>
    </location>
</feature>
<evidence type="ECO:0000256" key="5">
    <source>
        <dbReference type="ARBA" id="ARBA00023065"/>
    </source>
</evidence>
<feature type="region of interest" description="Disordered" evidence="8">
    <location>
        <begin position="1"/>
        <end position="75"/>
    </location>
</feature>
<evidence type="ECO:0000313" key="11">
    <source>
        <dbReference type="EnsemblMetazoa" id="GMOY007852-PA"/>
    </source>
</evidence>
<evidence type="ECO:0000256" key="7">
    <source>
        <dbReference type="ARBA" id="ARBA00023303"/>
    </source>
</evidence>
<evidence type="ECO:0000259" key="10">
    <source>
        <dbReference type="Pfam" id="PF07885"/>
    </source>
</evidence>
<protein>
    <recommendedName>
        <fullName evidence="10">Potassium channel domain-containing protein</fullName>
    </recommendedName>
</protein>
<dbReference type="AlphaFoldDB" id="A0A1B0G3F1"/>
<feature type="transmembrane region" description="Helical" evidence="9">
    <location>
        <begin position="256"/>
        <end position="278"/>
    </location>
</feature>
<keyword evidence="12" id="KW-1185">Reference proteome</keyword>
<keyword evidence="6 9" id="KW-0472">Membrane</keyword>
<feature type="domain" description="Potassium channel" evidence="10">
    <location>
        <begin position="219"/>
        <end position="277"/>
    </location>
</feature>
<dbReference type="SUPFAM" id="SSF81324">
    <property type="entry name" value="Voltage-gated potassium channels"/>
    <property type="match status" value="1"/>
</dbReference>
<dbReference type="GO" id="GO:0015271">
    <property type="term" value="F:outward rectifier potassium channel activity"/>
    <property type="evidence" value="ECO:0007669"/>
    <property type="project" value="TreeGrafter"/>
</dbReference>
<keyword evidence="3 9" id="KW-0812">Transmembrane</keyword>